<dbReference type="InterPro" id="IPR036271">
    <property type="entry name" value="Tet_transcr_reg_TetR-rel_C_sf"/>
</dbReference>
<dbReference type="SUPFAM" id="SSF48498">
    <property type="entry name" value="Tetracyclin repressor-like, C-terminal domain"/>
    <property type="match status" value="1"/>
</dbReference>
<comment type="caution">
    <text evidence="7">The sequence shown here is derived from an EMBL/GenBank/DDBJ whole genome shotgun (WGS) entry which is preliminary data.</text>
</comment>
<reference evidence="7" key="1">
    <citation type="submission" date="2023-02" db="EMBL/GenBank/DDBJ databases">
        <title>Tahibacter soli sp. nov. isolated from soil.</title>
        <authorList>
            <person name="Baek J.H."/>
            <person name="Lee J.K."/>
            <person name="Choi D.G."/>
            <person name="Jeon C.O."/>
        </authorList>
    </citation>
    <scope>NUCLEOTIDE SEQUENCE</scope>
    <source>
        <strain evidence="7">BL</strain>
    </source>
</reference>
<gene>
    <name evidence="7" type="ORF">OD750_005165</name>
</gene>
<protein>
    <submittedName>
        <fullName evidence="7">TetR/AcrR family transcriptional regulator</fullName>
    </submittedName>
</protein>
<evidence type="ECO:0000256" key="3">
    <source>
        <dbReference type="ARBA" id="ARBA00023163"/>
    </source>
</evidence>
<keyword evidence="8" id="KW-1185">Reference proteome</keyword>
<sequence>MANGLSMRSERQRRRRESSRERAARHNTMRPLRTEANLNKPSRLSSTRVVHCRGASFRMRAITVLDGPVSPMQETTNRSPADRRQQRMRDAAIELLFEMGYAVSMDAVAQRAGCSKQTVYRHFGSKEGLFRSVVNDVAAPIGASLEDGGTDFASALRAFALAHQEHLAQPRTIAAVRMFSADLARYPDDARALFEAGFESMRTRLAASFARAMERGELVRDDPSALAEMLLGMLVGFDVDRRRVGLPGRDTARARQAWVDRVVTAFLRAHGNDSSTAGGDRGPAGAHSATPGPAAGHNDKNSTVPRTSP</sequence>
<dbReference type="InterPro" id="IPR050109">
    <property type="entry name" value="HTH-type_TetR-like_transc_reg"/>
</dbReference>
<evidence type="ECO:0000259" key="6">
    <source>
        <dbReference type="PROSITE" id="PS50977"/>
    </source>
</evidence>
<organism evidence="7 8">
    <name type="scientific">Tahibacter soli</name>
    <dbReference type="NCBI Taxonomy" id="2983605"/>
    <lineage>
        <taxon>Bacteria</taxon>
        <taxon>Pseudomonadati</taxon>
        <taxon>Pseudomonadota</taxon>
        <taxon>Gammaproteobacteria</taxon>
        <taxon>Lysobacterales</taxon>
        <taxon>Rhodanobacteraceae</taxon>
        <taxon>Tahibacter</taxon>
    </lineage>
</organism>
<keyword evidence="2 4" id="KW-0238">DNA-binding</keyword>
<feature type="region of interest" description="Disordered" evidence="5">
    <location>
        <begin position="1"/>
        <end position="36"/>
    </location>
</feature>
<evidence type="ECO:0000256" key="2">
    <source>
        <dbReference type="ARBA" id="ARBA00023125"/>
    </source>
</evidence>
<dbReference type="GO" id="GO:0000976">
    <property type="term" value="F:transcription cis-regulatory region binding"/>
    <property type="evidence" value="ECO:0007669"/>
    <property type="project" value="TreeGrafter"/>
</dbReference>
<dbReference type="Proteomes" id="UP001139971">
    <property type="component" value="Unassembled WGS sequence"/>
</dbReference>
<feature type="DNA-binding region" description="H-T-H motif" evidence="4">
    <location>
        <begin position="104"/>
        <end position="123"/>
    </location>
</feature>
<proteinExistence type="predicted"/>
<dbReference type="Pfam" id="PF00440">
    <property type="entry name" value="TetR_N"/>
    <property type="match status" value="1"/>
</dbReference>
<dbReference type="Pfam" id="PF14246">
    <property type="entry name" value="TetR_C_7"/>
    <property type="match status" value="1"/>
</dbReference>
<name>A0A9X3YGN8_9GAMM</name>
<evidence type="ECO:0000256" key="1">
    <source>
        <dbReference type="ARBA" id="ARBA00023015"/>
    </source>
</evidence>
<dbReference type="AlphaFoldDB" id="A0A9X3YGN8"/>
<dbReference type="PANTHER" id="PTHR30055">
    <property type="entry name" value="HTH-TYPE TRANSCRIPTIONAL REGULATOR RUTR"/>
    <property type="match status" value="1"/>
</dbReference>
<dbReference type="FunFam" id="1.10.10.60:FF:000141">
    <property type="entry name" value="TetR family transcriptional regulator"/>
    <property type="match status" value="1"/>
</dbReference>
<keyword evidence="1" id="KW-0805">Transcription regulation</keyword>
<dbReference type="GO" id="GO:0003700">
    <property type="term" value="F:DNA-binding transcription factor activity"/>
    <property type="evidence" value="ECO:0007669"/>
    <property type="project" value="TreeGrafter"/>
</dbReference>
<feature type="region of interest" description="Disordered" evidence="5">
    <location>
        <begin position="272"/>
        <end position="309"/>
    </location>
</feature>
<dbReference type="InterPro" id="IPR001647">
    <property type="entry name" value="HTH_TetR"/>
</dbReference>
<evidence type="ECO:0000313" key="8">
    <source>
        <dbReference type="Proteomes" id="UP001139971"/>
    </source>
</evidence>
<dbReference type="SUPFAM" id="SSF46689">
    <property type="entry name" value="Homeodomain-like"/>
    <property type="match status" value="1"/>
</dbReference>
<evidence type="ECO:0000256" key="4">
    <source>
        <dbReference type="PROSITE-ProRule" id="PRU00335"/>
    </source>
</evidence>
<evidence type="ECO:0000256" key="5">
    <source>
        <dbReference type="SAM" id="MobiDB-lite"/>
    </source>
</evidence>
<dbReference type="InterPro" id="IPR039536">
    <property type="entry name" value="TetR_C_Proteobacteria"/>
</dbReference>
<dbReference type="PROSITE" id="PS50977">
    <property type="entry name" value="HTH_TETR_2"/>
    <property type="match status" value="1"/>
</dbReference>
<dbReference type="PANTHER" id="PTHR30055:SF146">
    <property type="entry name" value="HTH-TYPE TRANSCRIPTIONAL DUAL REGULATOR CECR"/>
    <property type="match status" value="1"/>
</dbReference>
<dbReference type="RefSeq" id="WP_263543200.1">
    <property type="nucleotide sequence ID" value="NZ_JAOVZO020000003.1"/>
</dbReference>
<dbReference type="Gene3D" id="1.10.357.10">
    <property type="entry name" value="Tetracycline Repressor, domain 2"/>
    <property type="match status" value="1"/>
</dbReference>
<feature type="domain" description="HTH tetR-type" evidence="6">
    <location>
        <begin position="82"/>
        <end position="141"/>
    </location>
</feature>
<dbReference type="InterPro" id="IPR009057">
    <property type="entry name" value="Homeodomain-like_sf"/>
</dbReference>
<dbReference type="EMBL" id="JAOVZO020000003">
    <property type="protein sequence ID" value="MDC8011934.1"/>
    <property type="molecule type" value="Genomic_DNA"/>
</dbReference>
<accession>A0A9X3YGN8</accession>
<dbReference type="PRINTS" id="PR00455">
    <property type="entry name" value="HTHTETR"/>
</dbReference>
<keyword evidence="3" id="KW-0804">Transcription</keyword>
<evidence type="ECO:0000313" key="7">
    <source>
        <dbReference type="EMBL" id="MDC8011934.1"/>
    </source>
</evidence>